<evidence type="ECO:0000256" key="5">
    <source>
        <dbReference type="ARBA" id="ARBA00022723"/>
    </source>
</evidence>
<dbReference type="GO" id="GO:0046872">
    <property type="term" value="F:metal ion binding"/>
    <property type="evidence" value="ECO:0007669"/>
    <property type="project" value="UniProtKB-KW"/>
</dbReference>
<evidence type="ECO:0000256" key="7">
    <source>
        <dbReference type="ARBA" id="ARBA00022801"/>
    </source>
</evidence>
<keyword evidence="7" id="KW-0378">Hydrolase</keyword>
<sequence>MKQMIIHSEPEILQLALMEDGILVEYASERSPEQSVAGSFYKGRIVNVVPGMQAAFVDIGLRKNAFLYVDDILHPHLEKQPKNKPPISELLSTGQEMVVQVVKESRGGKGARVTTHYSLPGRFMVYMPESGYVAVSKKISREAERTRLKVLGESLKQGNEGIIMRTVTENETSEAIRGDLEWLRKLWNRIGEQARKHQAPSLLHRESGIVQRFIRDAFDPGRDELVVDRASEAQAINDYLEMLVPGSRPCARIYGSSEPIFQAFGVKEQLKAAFSRQVALPDGGTIVLDQTEALTVIDVNTAKYTGGSNLEETVTRTNISAAREIARLLRLRDIGGIIIVDFIDMIEENSRAQVLQAMEEGISKDRTKCVVLGWTKLGLLEMTRKQARESLADPFQRTCRTCGGTGIL</sequence>
<dbReference type="Proteomes" id="UP000565468">
    <property type="component" value="Unassembled WGS sequence"/>
</dbReference>
<reference evidence="12 13" key="1">
    <citation type="submission" date="2020-04" db="EMBL/GenBank/DDBJ databases">
        <title>Paenibacillus algicola sp. nov., a novel marine bacterium producing alginate lyase.</title>
        <authorList>
            <person name="Huang H."/>
        </authorList>
    </citation>
    <scope>NUCLEOTIDE SEQUENCE [LARGE SCALE GENOMIC DNA]</scope>
    <source>
        <strain evidence="12 13">L7-75</strain>
    </source>
</reference>
<evidence type="ECO:0000256" key="10">
    <source>
        <dbReference type="ARBA" id="ARBA00023136"/>
    </source>
</evidence>
<dbReference type="GO" id="GO:0004519">
    <property type="term" value="F:endonuclease activity"/>
    <property type="evidence" value="ECO:0007669"/>
    <property type="project" value="UniProtKB-KW"/>
</dbReference>
<accession>A0A848M3G3</accession>
<keyword evidence="6" id="KW-0255">Endonuclease</keyword>
<dbReference type="CDD" id="cd04453">
    <property type="entry name" value="S1_RNase_E"/>
    <property type="match status" value="1"/>
</dbReference>
<dbReference type="AlphaFoldDB" id="A0A848M3G3"/>
<dbReference type="GO" id="GO:0006364">
    <property type="term" value="P:rRNA processing"/>
    <property type="evidence" value="ECO:0007669"/>
    <property type="project" value="TreeGrafter"/>
</dbReference>
<organism evidence="12 13">
    <name type="scientific">Paenibacillus lemnae</name>
    <dbReference type="NCBI Taxonomy" id="1330551"/>
    <lineage>
        <taxon>Bacteria</taxon>
        <taxon>Bacillati</taxon>
        <taxon>Bacillota</taxon>
        <taxon>Bacilli</taxon>
        <taxon>Bacillales</taxon>
        <taxon>Paenibacillaceae</taxon>
        <taxon>Paenibacillus</taxon>
    </lineage>
</organism>
<dbReference type="SUPFAM" id="SSF50249">
    <property type="entry name" value="Nucleic acid-binding proteins"/>
    <property type="match status" value="1"/>
</dbReference>
<keyword evidence="9" id="KW-0694">RNA-binding</keyword>
<evidence type="ECO:0000256" key="4">
    <source>
        <dbReference type="ARBA" id="ARBA00022722"/>
    </source>
</evidence>
<proteinExistence type="predicted"/>
<dbReference type="PANTHER" id="PTHR30001">
    <property type="entry name" value="RIBONUCLEASE"/>
    <property type="match status" value="1"/>
</dbReference>
<dbReference type="GO" id="GO:0016787">
    <property type="term" value="F:hydrolase activity"/>
    <property type="evidence" value="ECO:0007669"/>
    <property type="project" value="UniProtKB-KW"/>
</dbReference>
<dbReference type="Pfam" id="PF10150">
    <property type="entry name" value="RNase_E_G"/>
    <property type="match status" value="1"/>
</dbReference>
<dbReference type="InterPro" id="IPR019307">
    <property type="entry name" value="RNA-bd_AU-1/RNase_E/G"/>
</dbReference>
<dbReference type="PROSITE" id="PS50126">
    <property type="entry name" value="S1"/>
    <property type="match status" value="1"/>
</dbReference>
<evidence type="ECO:0000256" key="8">
    <source>
        <dbReference type="ARBA" id="ARBA00022842"/>
    </source>
</evidence>
<keyword evidence="13" id="KW-1185">Reference proteome</keyword>
<evidence type="ECO:0000256" key="3">
    <source>
        <dbReference type="ARBA" id="ARBA00022519"/>
    </source>
</evidence>
<evidence type="ECO:0000256" key="1">
    <source>
        <dbReference type="ARBA" id="ARBA00001946"/>
    </source>
</evidence>
<dbReference type="EMBL" id="JABBPN010000003">
    <property type="protein sequence ID" value="NMO95315.1"/>
    <property type="molecule type" value="Genomic_DNA"/>
</dbReference>
<dbReference type="GO" id="GO:0003723">
    <property type="term" value="F:RNA binding"/>
    <property type="evidence" value="ECO:0007669"/>
    <property type="project" value="UniProtKB-KW"/>
</dbReference>
<keyword evidence="8" id="KW-0460">Magnesium</keyword>
<dbReference type="Gene3D" id="2.40.50.140">
    <property type="entry name" value="Nucleic acid-binding proteins"/>
    <property type="match status" value="1"/>
</dbReference>
<feature type="domain" description="S1 motif" evidence="11">
    <location>
        <begin position="38"/>
        <end position="116"/>
    </location>
</feature>
<keyword evidence="4" id="KW-0540">Nuclease</keyword>
<dbReference type="InterPro" id="IPR004659">
    <property type="entry name" value="RNase_E/G"/>
</dbReference>
<dbReference type="PANTHER" id="PTHR30001:SF1">
    <property type="entry name" value="RIBONUCLEASE E_G-LIKE PROTEIN, CHLOROPLASTIC"/>
    <property type="match status" value="1"/>
</dbReference>
<evidence type="ECO:0000313" key="12">
    <source>
        <dbReference type="EMBL" id="NMO95315.1"/>
    </source>
</evidence>
<dbReference type="GO" id="GO:0005737">
    <property type="term" value="C:cytoplasm"/>
    <property type="evidence" value="ECO:0007669"/>
    <property type="project" value="TreeGrafter"/>
</dbReference>
<protein>
    <submittedName>
        <fullName evidence="12">Rne/Rng family ribonuclease</fullName>
    </submittedName>
</protein>
<dbReference type="GO" id="GO:0004540">
    <property type="term" value="F:RNA nuclease activity"/>
    <property type="evidence" value="ECO:0007669"/>
    <property type="project" value="InterPro"/>
</dbReference>
<comment type="caution">
    <text evidence="12">The sequence shown here is derived from an EMBL/GenBank/DDBJ whole genome shotgun (WGS) entry which is preliminary data.</text>
</comment>
<keyword evidence="2" id="KW-1003">Cell membrane</keyword>
<name>A0A848M3G3_PAELE</name>
<evidence type="ECO:0000259" key="11">
    <source>
        <dbReference type="PROSITE" id="PS50126"/>
    </source>
</evidence>
<comment type="cofactor">
    <cofactor evidence="1">
        <name>Mg(2+)</name>
        <dbReference type="ChEBI" id="CHEBI:18420"/>
    </cofactor>
</comment>
<gene>
    <name evidence="12" type="ORF">HII30_05875</name>
</gene>
<keyword evidence="10" id="KW-0472">Membrane</keyword>
<dbReference type="SMART" id="SM00316">
    <property type="entry name" value="S1"/>
    <property type="match status" value="1"/>
</dbReference>
<dbReference type="InterPro" id="IPR012340">
    <property type="entry name" value="NA-bd_OB-fold"/>
</dbReference>
<dbReference type="NCBIfam" id="TIGR00757">
    <property type="entry name" value="RNaseEG"/>
    <property type="match status" value="1"/>
</dbReference>
<evidence type="ECO:0000256" key="2">
    <source>
        <dbReference type="ARBA" id="ARBA00022475"/>
    </source>
</evidence>
<evidence type="ECO:0000256" key="9">
    <source>
        <dbReference type="ARBA" id="ARBA00022884"/>
    </source>
</evidence>
<keyword evidence="5" id="KW-0479">Metal-binding</keyword>
<evidence type="ECO:0000256" key="6">
    <source>
        <dbReference type="ARBA" id="ARBA00022759"/>
    </source>
</evidence>
<dbReference type="InterPro" id="IPR003029">
    <property type="entry name" value="S1_domain"/>
</dbReference>
<evidence type="ECO:0000313" key="13">
    <source>
        <dbReference type="Proteomes" id="UP000565468"/>
    </source>
</evidence>
<dbReference type="RefSeq" id="WP_169504053.1">
    <property type="nucleotide sequence ID" value="NZ_JABBPN010000003.1"/>
</dbReference>
<keyword evidence="3" id="KW-0997">Cell inner membrane</keyword>